<evidence type="ECO:0000256" key="8">
    <source>
        <dbReference type="ARBA" id="ARBA00022840"/>
    </source>
</evidence>
<dbReference type="GO" id="GO:0052726">
    <property type="term" value="F:inositol-1,3,4-trisphosphate 5-kinase activity"/>
    <property type="evidence" value="ECO:0007669"/>
    <property type="project" value="InterPro"/>
</dbReference>
<dbReference type="Gene3D" id="3.30.470.20">
    <property type="entry name" value="ATP-grasp fold, B domain"/>
    <property type="match status" value="1"/>
</dbReference>
<dbReference type="GO" id="GO:0052725">
    <property type="term" value="F:inositol-1,3,4-trisphosphate 6-kinase activity"/>
    <property type="evidence" value="ECO:0007669"/>
    <property type="project" value="InterPro"/>
</dbReference>
<keyword evidence="5" id="KW-0479">Metal-binding</keyword>
<dbReference type="Proteomes" id="UP000289738">
    <property type="component" value="Chromosome B03"/>
</dbReference>
<dbReference type="InterPro" id="IPR040464">
    <property type="entry name" value="InsP(3)kin_ATP-grasp"/>
</dbReference>
<dbReference type="Pfam" id="PF17927">
    <property type="entry name" value="Ins134_P3_kin_N"/>
    <property type="match status" value="1"/>
</dbReference>
<proteinExistence type="inferred from homology"/>
<evidence type="ECO:0000256" key="1">
    <source>
        <dbReference type="ARBA" id="ARBA00001946"/>
    </source>
</evidence>
<keyword evidence="4" id="KW-0808">Transferase</keyword>
<dbReference type="GO" id="GO:0032957">
    <property type="term" value="P:inositol trisphosphate metabolic process"/>
    <property type="evidence" value="ECO:0007669"/>
    <property type="project" value="InterPro"/>
</dbReference>
<evidence type="ECO:0000259" key="11">
    <source>
        <dbReference type="Pfam" id="PF17927"/>
    </source>
</evidence>
<evidence type="ECO:0000256" key="6">
    <source>
        <dbReference type="ARBA" id="ARBA00022741"/>
    </source>
</evidence>
<reference evidence="12 13" key="1">
    <citation type="submission" date="2019-01" db="EMBL/GenBank/DDBJ databases">
        <title>Sequencing of cultivated peanut Arachis hypogaea provides insights into genome evolution and oil improvement.</title>
        <authorList>
            <person name="Chen X."/>
        </authorList>
    </citation>
    <scope>NUCLEOTIDE SEQUENCE [LARGE SCALE GENOMIC DNA]</scope>
    <source>
        <strain evidence="13">cv. Fuhuasheng</strain>
        <tissue evidence="12">Leaves</tissue>
    </source>
</reference>
<dbReference type="SUPFAM" id="SSF56059">
    <property type="entry name" value="Glutathione synthetase ATP-binding domain-like"/>
    <property type="match status" value="1"/>
</dbReference>
<name>A0A444ZX98_ARAHY</name>
<keyword evidence="7" id="KW-0418">Kinase</keyword>
<dbReference type="Pfam" id="PF05770">
    <property type="entry name" value="Ins134_P3_kin"/>
    <property type="match status" value="1"/>
</dbReference>
<evidence type="ECO:0000256" key="3">
    <source>
        <dbReference type="ARBA" id="ARBA00011245"/>
    </source>
</evidence>
<accession>A0A444ZX98</accession>
<organism evidence="12 13">
    <name type="scientific">Arachis hypogaea</name>
    <name type="common">Peanut</name>
    <dbReference type="NCBI Taxonomy" id="3818"/>
    <lineage>
        <taxon>Eukaryota</taxon>
        <taxon>Viridiplantae</taxon>
        <taxon>Streptophyta</taxon>
        <taxon>Embryophyta</taxon>
        <taxon>Tracheophyta</taxon>
        <taxon>Spermatophyta</taxon>
        <taxon>Magnoliopsida</taxon>
        <taxon>eudicotyledons</taxon>
        <taxon>Gunneridae</taxon>
        <taxon>Pentapetalae</taxon>
        <taxon>rosids</taxon>
        <taxon>fabids</taxon>
        <taxon>Fabales</taxon>
        <taxon>Fabaceae</taxon>
        <taxon>Papilionoideae</taxon>
        <taxon>50 kb inversion clade</taxon>
        <taxon>dalbergioids sensu lato</taxon>
        <taxon>Dalbergieae</taxon>
        <taxon>Pterocarpus clade</taxon>
        <taxon>Arachis</taxon>
    </lineage>
</organism>
<dbReference type="STRING" id="3818.A0A444ZX98"/>
<protein>
    <submittedName>
        <fullName evidence="12">Uncharacterized protein</fullName>
    </submittedName>
</protein>
<dbReference type="InterPro" id="IPR041429">
    <property type="entry name" value="ITPK1_N"/>
</dbReference>
<sequence>MQFALDPPSSSSKLSVSKALKFVVLRTHPSQFQLPIRTHNFLISQRQIQIRTRSSMGVVRGVILDESALLTEGGGDKNGFILRPGAESLIQTLSLSKIHIGISYDVNSPDDKVSVLQSASSYPFDCFILNDPTSEIMPAWSINTDGGIVYLVSNKKEVLPKLSSYKWLLVVLNDGDETLYYTTDALRIQNLAEFPLTMCQLNKSSTGTNAATVGYIMKPSRVEDFAMRGAFPLCPTQNGLMFVPLTPMLPLSTQLKDVDIVLHKATDEILSIEDNKITFMDSIQELQRYLELHQDLCVIDPLKNIYPLLDRLEIQQILRGLEELNKEGSHLIRGAHFLKIDNFEEFNFETGLAEARLSLPCIVKPKVACGVSDAHKMAIVFRVDDFKNVNVPLPAVIQEYVDHSSTLYKFYVLGEKVFHAVKKSIPNADVLKKSSNGAELKPIEFDSLKSLPTASGDCSMTSRESIDVKLVTDAANWLRRRLQLTIFGFDVVIQEGTQDHVIVDVNYLPSFKEVPHEISIPAFWESIRDYQSLQIIVQKLTSFKERVKRRLWLSCYDCFHMNDYEEGGAAASTRISPCSTDLKLTRFQLHVWIPGKASS</sequence>
<feature type="domain" description="Inositol-tetrakisphosphate 1-kinase N-terminal" evidence="11">
    <location>
        <begin position="213"/>
        <end position="305"/>
    </location>
</feature>
<evidence type="ECO:0000256" key="2">
    <source>
        <dbReference type="ARBA" id="ARBA00009601"/>
    </source>
</evidence>
<dbReference type="InterPro" id="IPR008656">
    <property type="entry name" value="Inositol_tetrakis-P_1-kinase"/>
</dbReference>
<evidence type="ECO:0000259" key="10">
    <source>
        <dbReference type="Pfam" id="PF05770"/>
    </source>
</evidence>
<dbReference type="EMBL" id="SDMP01000013">
    <property type="protein sequence ID" value="RYR18684.1"/>
    <property type="molecule type" value="Genomic_DNA"/>
</dbReference>
<evidence type="ECO:0000256" key="4">
    <source>
        <dbReference type="ARBA" id="ARBA00022679"/>
    </source>
</evidence>
<evidence type="ECO:0000256" key="9">
    <source>
        <dbReference type="ARBA" id="ARBA00022842"/>
    </source>
</evidence>
<comment type="caution">
    <text evidence="12">The sequence shown here is derived from an EMBL/GenBank/DDBJ whole genome shotgun (WGS) entry which is preliminary data.</text>
</comment>
<feature type="domain" description="Inositol 1,3,4-trisphosphate 5/6-kinase ATP-grasp" evidence="10">
    <location>
        <begin position="349"/>
        <end position="516"/>
    </location>
</feature>
<dbReference type="PANTHER" id="PTHR14217">
    <property type="entry name" value="INOSITOL-TETRAKISPHOSPHATE 1-KINASE"/>
    <property type="match status" value="1"/>
</dbReference>
<dbReference type="GO" id="GO:0005524">
    <property type="term" value="F:ATP binding"/>
    <property type="evidence" value="ECO:0007669"/>
    <property type="project" value="UniProtKB-KW"/>
</dbReference>
<dbReference type="FunFam" id="3.30.470.20:FF:000047">
    <property type="entry name" value="Inositol-tetrakisphosphate 1-kinase 4"/>
    <property type="match status" value="1"/>
</dbReference>
<evidence type="ECO:0000313" key="12">
    <source>
        <dbReference type="EMBL" id="RYR18684.1"/>
    </source>
</evidence>
<dbReference type="PANTHER" id="PTHR14217:SF1">
    <property type="entry name" value="INOSITOL-TETRAKISPHOSPHATE 1-KINASE"/>
    <property type="match status" value="1"/>
</dbReference>
<dbReference type="GO" id="GO:0047325">
    <property type="term" value="F:inositol-3,4,5,6-tetrakisphosphate 1-kinase activity"/>
    <property type="evidence" value="ECO:0007669"/>
    <property type="project" value="InterPro"/>
</dbReference>
<dbReference type="AlphaFoldDB" id="A0A444ZX98"/>
<comment type="subunit">
    <text evidence="3">Monomer.</text>
</comment>
<comment type="cofactor">
    <cofactor evidence="1">
        <name>Mg(2+)</name>
        <dbReference type="ChEBI" id="CHEBI:18420"/>
    </cofactor>
</comment>
<keyword evidence="13" id="KW-1185">Reference proteome</keyword>
<dbReference type="GO" id="GO:0005737">
    <property type="term" value="C:cytoplasm"/>
    <property type="evidence" value="ECO:0007669"/>
    <property type="project" value="TreeGrafter"/>
</dbReference>
<keyword evidence="9" id="KW-0460">Magnesium</keyword>
<dbReference type="GO" id="GO:0000287">
    <property type="term" value="F:magnesium ion binding"/>
    <property type="evidence" value="ECO:0007669"/>
    <property type="project" value="InterPro"/>
</dbReference>
<keyword evidence="6" id="KW-0547">Nucleotide-binding</keyword>
<evidence type="ECO:0000256" key="5">
    <source>
        <dbReference type="ARBA" id="ARBA00022723"/>
    </source>
</evidence>
<evidence type="ECO:0000313" key="13">
    <source>
        <dbReference type="Proteomes" id="UP000289738"/>
    </source>
</evidence>
<comment type="similarity">
    <text evidence="2">Belongs to the ITPK1 family.</text>
</comment>
<keyword evidence="8" id="KW-0067">ATP-binding</keyword>
<evidence type="ECO:0000256" key="7">
    <source>
        <dbReference type="ARBA" id="ARBA00022777"/>
    </source>
</evidence>
<gene>
    <name evidence="12" type="ORF">Ahy_B03g063303</name>
</gene>